<dbReference type="NCBIfam" id="TIGR01800">
    <property type="entry name" value="cit_synth_II"/>
    <property type="match status" value="1"/>
</dbReference>
<dbReference type="InterPro" id="IPR019810">
    <property type="entry name" value="Citrate_synthase_AS"/>
</dbReference>
<name>A0A2S5THQ7_9GAMM</name>
<dbReference type="EMBL" id="PSNW01000003">
    <property type="protein sequence ID" value="PPE74477.1"/>
    <property type="molecule type" value="Genomic_DNA"/>
</dbReference>
<keyword evidence="12" id="KW-1185">Reference proteome</keyword>
<keyword evidence="4" id="KW-0816">Tricarboxylic acid cycle</keyword>
<dbReference type="Gene3D" id="1.10.230.10">
    <property type="entry name" value="Cytochrome P450-Terp, domain 2"/>
    <property type="match status" value="1"/>
</dbReference>
<dbReference type="GO" id="GO:0050440">
    <property type="term" value="F:2-methylcitrate synthase activity"/>
    <property type="evidence" value="ECO:0007669"/>
    <property type="project" value="UniProtKB-EC"/>
</dbReference>
<sequence>MSEPTAPTFKPKKSVALSGTAAGNTALCTVGRSGNDLHYRGYDILDVAAQCEFEEIAHLLVHGKLPTVAELAAYKAKLKSLRGLPAAVKTALEQLPPSAHPMDVMRTGVSVLGCVKPEKDDHNHPGARDIADKLMASLGSMLLYWYHYAYNGKVIDVETDDDSIGGHFLHLLHGTKPPESWVKAMHTSLVLYAEHEFNASTFTTRVVAGTGSDIYSAICGGIGALRGPKHGGANEVAFEIQKRYDNPDEAEADIKARVEKKEVVIGFGHPVYTIADPRNKVIKEVARDLSREAGSMKMFDIAERLETVMWDIKKMFPNLDWFSAVSYHVMGVPTDMFTPLFVIARTSGWSAHIIEQRIDGKIIRPSANYVGPEDLKFVPIKDRK</sequence>
<dbReference type="OrthoDB" id="9800864at2"/>
<dbReference type="NCBIfam" id="NF009006">
    <property type="entry name" value="PRK12351.1"/>
    <property type="match status" value="1"/>
</dbReference>
<dbReference type="InterPro" id="IPR016142">
    <property type="entry name" value="Citrate_synth-like_lrg_a-sub"/>
</dbReference>
<dbReference type="InterPro" id="IPR016143">
    <property type="entry name" value="Citrate_synth-like_sm_a-sub"/>
</dbReference>
<dbReference type="PIRSF" id="PIRSF001369">
    <property type="entry name" value="Citrate_synth"/>
    <property type="match status" value="1"/>
</dbReference>
<feature type="active site" evidence="9">
    <location>
        <position position="320"/>
    </location>
</feature>
<evidence type="ECO:0000256" key="5">
    <source>
        <dbReference type="ARBA" id="ARBA00022679"/>
    </source>
</evidence>
<dbReference type="SUPFAM" id="SSF48256">
    <property type="entry name" value="Citrate synthase"/>
    <property type="match status" value="1"/>
</dbReference>
<dbReference type="GO" id="GO:0006099">
    <property type="term" value="P:tricarboxylic acid cycle"/>
    <property type="evidence" value="ECO:0007669"/>
    <property type="project" value="UniProtKB-UniPathway"/>
</dbReference>
<organism evidence="11 12">
    <name type="scientific">Solimonas fluminis</name>
    <dbReference type="NCBI Taxonomy" id="2086571"/>
    <lineage>
        <taxon>Bacteria</taxon>
        <taxon>Pseudomonadati</taxon>
        <taxon>Pseudomonadota</taxon>
        <taxon>Gammaproteobacteria</taxon>
        <taxon>Nevskiales</taxon>
        <taxon>Nevskiaceae</taxon>
        <taxon>Solimonas</taxon>
    </lineage>
</organism>
<comment type="catalytic activity">
    <reaction evidence="6">
        <text>propanoyl-CoA + oxaloacetate + H2O = (2S,3S)-2-methylcitrate + CoA + H(+)</text>
        <dbReference type="Rhea" id="RHEA:23780"/>
        <dbReference type="ChEBI" id="CHEBI:15377"/>
        <dbReference type="ChEBI" id="CHEBI:15378"/>
        <dbReference type="ChEBI" id="CHEBI:16452"/>
        <dbReference type="ChEBI" id="CHEBI:57287"/>
        <dbReference type="ChEBI" id="CHEBI:57392"/>
        <dbReference type="ChEBI" id="CHEBI:58853"/>
        <dbReference type="EC" id="2.3.3.5"/>
    </reaction>
</comment>
<dbReference type="AlphaFoldDB" id="A0A2S5THQ7"/>
<dbReference type="PROSITE" id="PS00480">
    <property type="entry name" value="CITRATE_SYNTHASE"/>
    <property type="match status" value="1"/>
</dbReference>
<evidence type="ECO:0000256" key="10">
    <source>
        <dbReference type="RuleBase" id="RU003406"/>
    </source>
</evidence>
<feature type="active site" evidence="9">
    <location>
        <position position="269"/>
    </location>
</feature>
<evidence type="ECO:0000256" key="2">
    <source>
        <dbReference type="ARBA" id="ARBA00005026"/>
    </source>
</evidence>
<dbReference type="PANTHER" id="PTHR11739:SF25">
    <property type="entry name" value="CITRATE SYNTHASE-RELATED PROTEIN DDB_G0287281"/>
    <property type="match status" value="1"/>
</dbReference>
<dbReference type="FunFam" id="1.10.580.10:FF:000004">
    <property type="entry name" value="Citrate synthase"/>
    <property type="match status" value="1"/>
</dbReference>
<dbReference type="RefSeq" id="WP_104229635.1">
    <property type="nucleotide sequence ID" value="NZ_PSNW01000003.1"/>
</dbReference>
<reference evidence="11 12" key="1">
    <citation type="submission" date="2018-02" db="EMBL/GenBank/DDBJ databases">
        <title>Genome sequencing of Solimonas sp. HR-BB.</title>
        <authorList>
            <person name="Lee Y."/>
            <person name="Jeon C.O."/>
        </authorList>
    </citation>
    <scope>NUCLEOTIDE SEQUENCE [LARGE SCALE GENOMIC DNA]</scope>
    <source>
        <strain evidence="11 12">HR-BB</strain>
    </source>
</reference>
<proteinExistence type="inferred from homology"/>
<evidence type="ECO:0000256" key="6">
    <source>
        <dbReference type="ARBA" id="ARBA00049052"/>
    </source>
</evidence>
<evidence type="ECO:0000256" key="1">
    <source>
        <dbReference type="ARBA" id="ARBA00004751"/>
    </source>
</evidence>
<dbReference type="FunFam" id="1.10.230.10:FF:000003">
    <property type="entry name" value="Citrate synthase"/>
    <property type="match status" value="1"/>
</dbReference>
<dbReference type="InterPro" id="IPR011278">
    <property type="entry name" value="2-MeCitrate/Citrate_synth_II"/>
</dbReference>
<evidence type="ECO:0000313" key="11">
    <source>
        <dbReference type="EMBL" id="PPE74477.1"/>
    </source>
</evidence>
<evidence type="ECO:0000256" key="8">
    <source>
        <dbReference type="PIRNR" id="PIRNR001369"/>
    </source>
</evidence>
<evidence type="ECO:0000256" key="3">
    <source>
        <dbReference type="ARBA" id="ARBA00010566"/>
    </source>
</evidence>
<dbReference type="GO" id="GO:0036440">
    <property type="term" value="F:citrate synthase activity"/>
    <property type="evidence" value="ECO:0007669"/>
    <property type="project" value="UniProtKB-EC"/>
</dbReference>
<dbReference type="GO" id="GO:0005975">
    <property type="term" value="P:carbohydrate metabolic process"/>
    <property type="evidence" value="ECO:0007669"/>
    <property type="project" value="TreeGrafter"/>
</dbReference>
<dbReference type="InterPro" id="IPR002020">
    <property type="entry name" value="Citrate_synthase"/>
</dbReference>
<comment type="caution">
    <text evidence="11">The sequence shown here is derived from an EMBL/GenBank/DDBJ whole genome shotgun (WGS) entry which is preliminary data.</text>
</comment>
<dbReference type="GO" id="GO:0019679">
    <property type="term" value="P:propionate metabolic process, methylcitrate cycle"/>
    <property type="evidence" value="ECO:0007669"/>
    <property type="project" value="UniProtKB-ARBA"/>
</dbReference>
<dbReference type="PANTHER" id="PTHR11739">
    <property type="entry name" value="CITRATE SYNTHASE"/>
    <property type="match status" value="1"/>
</dbReference>
<keyword evidence="5 8" id="KW-0808">Transferase</keyword>
<evidence type="ECO:0000256" key="9">
    <source>
        <dbReference type="PIRSR" id="PIRSR001369-1"/>
    </source>
</evidence>
<dbReference type="InterPro" id="IPR024176">
    <property type="entry name" value="Citrate_synthase_bac-typ"/>
</dbReference>
<comment type="similarity">
    <text evidence="3 8 10">Belongs to the citrate synthase family.</text>
</comment>
<dbReference type="PRINTS" id="PR00143">
    <property type="entry name" value="CITRTSNTHASE"/>
</dbReference>
<dbReference type="Pfam" id="PF00285">
    <property type="entry name" value="Citrate_synt"/>
    <property type="match status" value="1"/>
</dbReference>
<dbReference type="InterPro" id="IPR036969">
    <property type="entry name" value="Citrate_synthase_sf"/>
</dbReference>
<evidence type="ECO:0000313" key="12">
    <source>
        <dbReference type="Proteomes" id="UP000238220"/>
    </source>
</evidence>
<dbReference type="GO" id="GO:0005737">
    <property type="term" value="C:cytoplasm"/>
    <property type="evidence" value="ECO:0007669"/>
    <property type="project" value="InterPro"/>
</dbReference>
<evidence type="ECO:0000256" key="7">
    <source>
        <dbReference type="ARBA" id="ARBA00049288"/>
    </source>
</evidence>
<dbReference type="CDD" id="cd06117">
    <property type="entry name" value="Ec2MCS_like_1"/>
    <property type="match status" value="1"/>
</dbReference>
<dbReference type="Proteomes" id="UP000238220">
    <property type="component" value="Unassembled WGS sequence"/>
</dbReference>
<accession>A0A2S5THQ7</accession>
<comment type="pathway">
    <text evidence="1">Carbohydrate metabolism; tricarboxylic acid cycle; isocitrate from oxaloacetate: step 1/2.</text>
</comment>
<comment type="pathway">
    <text evidence="2">Organic acid metabolism; propanoate degradation.</text>
</comment>
<gene>
    <name evidence="11" type="ORF">C3942_06840</name>
</gene>
<dbReference type="Gene3D" id="1.10.580.10">
    <property type="entry name" value="Citrate Synthase, domain 1"/>
    <property type="match status" value="1"/>
</dbReference>
<comment type="catalytic activity">
    <reaction evidence="7">
        <text>oxaloacetate + acetyl-CoA + H2O = citrate + CoA + H(+)</text>
        <dbReference type="Rhea" id="RHEA:16845"/>
        <dbReference type="ChEBI" id="CHEBI:15377"/>
        <dbReference type="ChEBI" id="CHEBI:15378"/>
        <dbReference type="ChEBI" id="CHEBI:16452"/>
        <dbReference type="ChEBI" id="CHEBI:16947"/>
        <dbReference type="ChEBI" id="CHEBI:57287"/>
        <dbReference type="ChEBI" id="CHEBI:57288"/>
        <dbReference type="EC" id="2.3.3.16"/>
    </reaction>
</comment>
<protein>
    <recommendedName>
        <fullName evidence="8">Citrate synthase</fullName>
    </recommendedName>
</protein>
<dbReference type="UniPathway" id="UPA00223">
    <property type="reaction ID" value="UER00717"/>
</dbReference>
<evidence type="ECO:0000256" key="4">
    <source>
        <dbReference type="ARBA" id="ARBA00022532"/>
    </source>
</evidence>